<evidence type="ECO:0000313" key="3">
    <source>
        <dbReference type="EMBL" id="BFF96648.1"/>
    </source>
</evidence>
<dbReference type="EMBL" id="AP029265">
    <property type="protein sequence ID" value="BFF96648.1"/>
    <property type="molecule type" value="Genomic_DNA"/>
</dbReference>
<protein>
    <submittedName>
        <fullName evidence="3">Uncharacterized protein</fullName>
    </submittedName>
</protein>
<evidence type="ECO:0000313" key="4">
    <source>
        <dbReference type="Proteomes" id="UP001500889"/>
    </source>
</evidence>
<feature type="signal peptide" evidence="2">
    <location>
        <begin position="1"/>
        <end position="21"/>
    </location>
</feature>
<feature type="compositionally biased region" description="Acidic residues" evidence="1">
    <location>
        <begin position="81"/>
        <end position="92"/>
    </location>
</feature>
<gene>
    <name evidence="3" type="ORF">DMAD_05239</name>
</gene>
<dbReference type="AlphaFoldDB" id="A0AAU9FM32"/>
<evidence type="ECO:0000256" key="2">
    <source>
        <dbReference type="SAM" id="SignalP"/>
    </source>
</evidence>
<organism evidence="3 4">
    <name type="scientific">Drosophila madeirensis</name>
    <name type="common">Fruit fly</name>
    <dbReference type="NCBI Taxonomy" id="30013"/>
    <lineage>
        <taxon>Eukaryota</taxon>
        <taxon>Metazoa</taxon>
        <taxon>Ecdysozoa</taxon>
        <taxon>Arthropoda</taxon>
        <taxon>Hexapoda</taxon>
        <taxon>Insecta</taxon>
        <taxon>Pterygota</taxon>
        <taxon>Neoptera</taxon>
        <taxon>Endopterygota</taxon>
        <taxon>Diptera</taxon>
        <taxon>Brachycera</taxon>
        <taxon>Muscomorpha</taxon>
        <taxon>Ephydroidea</taxon>
        <taxon>Drosophilidae</taxon>
        <taxon>Drosophila</taxon>
        <taxon>Sophophora</taxon>
    </lineage>
</organism>
<accession>A0AAU9FM32</accession>
<feature type="chain" id="PRO_5043639213" evidence="2">
    <location>
        <begin position="22"/>
        <end position="181"/>
    </location>
</feature>
<dbReference type="Proteomes" id="UP001500889">
    <property type="component" value="Chromosome J"/>
</dbReference>
<reference evidence="3 4" key="1">
    <citation type="submission" date="2024-02" db="EMBL/GenBank/DDBJ databases">
        <title>A chromosome-level genome assembly of Drosophila madeirensis, a fruit fly species endemic to Madeira island.</title>
        <authorList>
            <person name="Tomihara K."/>
            <person name="Llopart A."/>
            <person name="Yamamoto D."/>
        </authorList>
    </citation>
    <scope>NUCLEOTIDE SEQUENCE [LARGE SCALE GENOMIC DNA]</scope>
    <source>
        <strain evidence="3 4">RF1</strain>
    </source>
</reference>
<sequence length="181" mass="20053">MARSQLFGSLLLLAFLAVSFGAQLPFGRQKVVPTPYPAAADLKPSPQEPALTYGAPLDSDVDLNVNADALPEEQLPRVDDFEANPESEDVDTEQSSLEVTTQTVSSTPARLRSRQRLAKLQVAPAKRHRQGQRTARLEELPVQEPVPERWPALASQQLFYYGAQHQPFVLAYSTAPQQFAW</sequence>
<keyword evidence="4" id="KW-1185">Reference proteome</keyword>
<keyword evidence="2" id="KW-0732">Signal</keyword>
<evidence type="ECO:0000256" key="1">
    <source>
        <dbReference type="SAM" id="MobiDB-lite"/>
    </source>
</evidence>
<feature type="compositionally biased region" description="Polar residues" evidence="1">
    <location>
        <begin position="93"/>
        <end position="108"/>
    </location>
</feature>
<proteinExistence type="predicted"/>
<name>A0AAU9FM32_DROMD</name>
<feature type="region of interest" description="Disordered" evidence="1">
    <location>
        <begin position="71"/>
        <end position="110"/>
    </location>
</feature>